<feature type="compositionally biased region" description="Basic and acidic residues" evidence="5">
    <location>
        <begin position="279"/>
        <end position="316"/>
    </location>
</feature>
<feature type="compositionally biased region" description="Basic and acidic residues" evidence="5">
    <location>
        <begin position="505"/>
        <end position="516"/>
    </location>
</feature>
<keyword evidence="8" id="KW-1185">Reference proteome</keyword>
<feature type="compositionally biased region" description="Gly residues" evidence="5">
    <location>
        <begin position="26"/>
        <end position="36"/>
    </location>
</feature>
<dbReference type="InParanoid" id="A0A1Y2H2A2"/>
<feature type="compositionally biased region" description="Low complexity" evidence="5">
    <location>
        <begin position="961"/>
        <end position="972"/>
    </location>
</feature>
<dbReference type="PANTHER" id="PTHR46515:SF1">
    <property type="entry name" value="TATA ELEMENT MODULATORY FACTOR"/>
    <property type="match status" value="1"/>
</dbReference>
<feature type="compositionally biased region" description="Low complexity" evidence="5">
    <location>
        <begin position="1004"/>
        <end position="1013"/>
    </location>
</feature>
<feature type="compositionally biased region" description="Basic and acidic residues" evidence="5">
    <location>
        <begin position="416"/>
        <end position="437"/>
    </location>
</feature>
<evidence type="ECO:0000256" key="3">
    <source>
        <dbReference type="ARBA" id="ARBA00023054"/>
    </source>
</evidence>
<feature type="compositionally biased region" description="Low complexity" evidence="5">
    <location>
        <begin position="406"/>
        <end position="415"/>
    </location>
</feature>
<keyword evidence="3 4" id="KW-0175">Coiled coil</keyword>
<dbReference type="InterPro" id="IPR022092">
    <property type="entry name" value="TMF_DNA-bd"/>
</dbReference>
<feature type="compositionally biased region" description="Polar residues" evidence="5">
    <location>
        <begin position="438"/>
        <end position="453"/>
    </location>
</feature>
<dbReference type="PANTHER" id="PTHR46515">
    <property type="entry name" value="TATA ELEMENT MODULATORY FACTOR TMF1"/>
    <property type="match status" value="1"/>
</dbReference>
<reference evidence="7 8" key="1">
    <citation type="submission" date="2016-07" db="EMBL/GenBank/DDBJ databases">
        <title>Pervasive Adenine N6-methylation of Active Genes in Fungi.</title>
        <authorList>
            <consortium name="DOE Joint Genome Institute"/>
            <person name="Mondo S.J."/>
            <person name="Dannebaum R.O."/>
            <person name="Kuo R.C."/>
            <person name="Labutti K."/>
            <person name="Haridas S."/>
            <person name="Kuo A."/>
            <person name="Salamov A."/>
            <person name="Ahrendt S.R."/>
            <person name="Lipzen A."/>
            <person name="Sullivan W."/>
            <person name="Andreopoulos W.B."/>
            <person name="Clum A."/>
            <person name="Lindquist E."/>
            <person name="Daum C."/>
            <person name="Ramamoorthy G.K."/>
            <person name="Gryganskyi A."/>
            <person name="Culley D."/>
            <person name="Magnuson J.K."/>
            <person name="James T.Y."/>
            <person name="O'Malley M.A."/>
            <person name="Stajich J.E."/>
            <person name="Spatafora J.W."/>
            <person name="Visel A."/>
            <person name="Grigoriev I.V."/>
        </authorList>
    </citation>
    <scope>NUCLEOTIDE SEQUENCE [LARGE SCALE GENOMIC DNA]</scope>
    <source>
        <strain evidence="7 8">NRRL 3116</strain>
    </source>
</reference>
<feature type="region of interest" description="Disordered" evidence="5">
    <location>
        <begin position="68"/>
        <end position="152"/>
    </location>
</feature>
<feature type="compositionally biased region" description="Basic and acidic residues" evidence="5">
    <location>
        <begin position="251"/>
        <end position="270"/>
    </location>
</feature>
<name>A0A1Y2H2A2_9FUNG</name>
<dbReference type="Proteomes" id="UP000193648">
    <property type="component" value="Unassembled WGS sequence"/>
</dbReference>
<feature type="compositionally biased region" description="Polar residues" evidence="5">
    <location>
        <begin position="1022"/>
        <end position="1032"/>
    </location>
</feature>
<feature type="compositionally biased region" description="Low complexity" evidence="5">
    <location>
        <begin position="224"/>
        <end position="250"/>
    </location>
</feature>
<comment type="subcellular location">
    <subcellularLocation>
        <location evidence="1">Golgi apparatus</location>
    </subcellularLocation>
</comment>
<accession>A0A1Y2H2A2</accession>
<feature type="region of interest" description="Disordered" evidence="5">
    <location>
        <begin position="1"/>
        <end position="38"/>
    </location>
</feature>
<evidence type="ECO:0000313" key="7">
    <source>
        <dbReference type="EMBL" id="ORZ28665.1"/>
    </source>
</evidence>
<evidence type="ECO:0000256" key="5">
    <source>
        <dbReference type="SAM" id="MobiDB-lite"/>
    </source>
</evidence>
<gene>
    <name evidence="7" type="ORF">BCR41DRAFT_382644</name>
</gene>
<comment type="caution">
    <text evidence="7">The sequence shown here is derived from an EMBL/GenBank/DDBJ whole genome shotgun (WGS) entry which is preliminary data.</text>
</comment>
<organism evidence="7 8">
    <name type="scientific">Lobosporangium transversale</name>
    <dbReference type="NCBI Taxonomy" id="64571"/>
    <lineage>
        <taxon>Eukaryota</taxon>
        <taxon>Fungi</taxon>
        <taxon>Fungi incertae sedis</taxon>
        <taxon>Mucoromycota</taxon>
        <taxon>Mortierellomycotina</taxon>
        <taxon>Mortierellomycetes</taxon>
        <taxon>Mortierellales</taxon>
        <taxon>Mortierellaceae</taxon>
        <taxon>Lobosporangium</taxon>
    </lineage>
</organism>
<evidence type="ECO:0000256" key="1">
    <source>
        <dbReference type="ARBA" id="ARBA00004555"/>
    </source>
</evidence>
<evidence type="ECO:0000259" key="6">
    <source>
        <dbReference type="Pfam" id="PF12325"/>
    </source>
</evidence>
<sequence length="1196" mass="131804">MSNFFGTAGSGSGTNANKLSSNNNGGSSGSGSGGWGSFLKQGLSTIESKLDMVLDIQVPIHGGAAGTLTSFSPNATVLPSSITSQSTTKDTQPKEVAPPQVPSSGDSADTGDAGTQNKSGKNHDTLRKPSNMASSARGSQDGLKMNVKKEEATVTVDPFTGMITTTPTVKRMSTPPVSGSDNNNNPSSLVSNASTTLSAAAAAAAANRERLEQRMRGIFKKAAPESPSATPTAIAAHSRTASPSSSVRRSMSAEKDDKAIDKNSVERTRESTVAASTDEETKFSKEDMKDIQEATQKDVQNDTQKDTQKDMQKSTQEDVETDVQEDNEKVLESKDKASEVQDLTEITSDVEKDNDSKDQLTISDSLEQAKVEPILAQEGQEDANYEDSLNGKEFIKADAEDKQEEVTPSESTVETIKVDKEQPAVKKEENNVVHEPEQNTTEDQPSQEETALTSEPEKSTAASSEQTTDAKASTSTDHPNTQIEDIKAPTSASATEGITPVNIEPELKVKERHETNNENPLQKVLEQREEQLFKAMQEQSSLLEKLRDLEDAKAAEDALKATKIAGLEKIIETQKKELEVARGSNLTSQPKSIQKTLEEQRALLEDKDEQIRGLLAEGEVLSKKEFKNLTTIKALRTKNIEAEKLQMDTQKKLDKVLSDYADAQAKISKLMDENKQLNESIKSLQDINQRQNKQLTKMEAELFQLKEEKANLQLGLDRAWQELAEARKASAELSNQAHAASLEREMKLNEELNNEMEALKAQHAAIEANLRQDIQELRVSLSNREESAGEREDQLLMEIRNLQARLEQTDNDSYELQEALDEARRPLLRQIEALQNQQSVANRNWDKIEKNLTRRIAEAEEDALKAQERERSARDKLDEMKSRYVALEARLEALRTSDIQLRAEISDSKRNLKDKEDEARRMQAELTQERLNRERAIEEARDDAERKLRLLQQTEMNKLKQQIQQLQQQQSQGAIGEDTRYPNNASDPHLSMGATSAAATMRRPSSSAGLSSPLFPPGSPLTMSGSKTLGAQAQGSVRSSLELIASPASLDGMSPSLSRTGSSQAVGLVGLSSNATGQAVAVERLSTVVRQLEGQVTFLSEQVRTANRNKDELSNELVRVTMELEDLQKQAARLPGLKQELDLLQERHRAALEMLGERTEEVQELKADLLDVKEAYRDQVSELLSQLETARRAIKN</sequence>
<feature type="compositionally biased region" description="Basic and acidic residues" evidence="5">
    <location>
        <begin position="326"/>
        <end position="339"/>
    </location>
</feature>
<proteinExistence type="predicted"/>
<feature type="compositionally biased region" description="Low complexity" evidence="5">
    <location>
        <begin position="187"/>
        <end position="206"/>
    </location>
</feature>
<dbReference type="GeneID" id="33569217"/>
<feature type="coiled-coil region" evidence="4">
    <location>
        <begin position="1082"/>
        <end position="1147"/>
    </location>
</feature>
<dbReference type="AlphaFoldDB" id="A0A1Y2H2A2"/>
<dbReference type="InterPro" id="IPR052602">
    <property type="entry name" value="Growth_transcription_reg"/>
</dbReference>
<evidence type="ECO:0000256" key="2">
    <source>
        <dbReference type="ARBA" id="ARBA00023034"/>
    </source>
</evidence>
<feature type="compositionally biased region" description="Polar residues" evidence="5">
    <location>
        <begin position="68"/>
        <end position="90"/>
    </location>
</feature>
<feature type="compositionally biased region" description="Polar residues" evidence="5">
    <location>
        <begin position="175"/>
        <end position="186"/>
    </location>
</feature>
<feature type="compositionally biased region" description="Polar residues" evidence="5">
    <location>
        <begin position="102"/>
        <end position="119"/>
    </location>
</feature>
<dbReference type="EMBL" id="MCFF01000001">
    <property type="protein sequence ID" value="ORZ28665.1"/>
    <property type="molecule type" value="Genomic_DNA"/>
</dbReference>
<keyword evidence="2" id="KW-0333">Golgi apparatus</keyword>
<feature type="domain" description="TATA element modulatory factor 1 TATA binding" evidence="6">
    <location>
        <begin position="1073"/>
        <end position="1183"/>
    </location>
</feature>
<protein>
    <recommendedName>
        <fullName evidence="6">TATA element modulatory factor 1 TATA binding domain-containing protein</fullName>
    </recommendedName>
</protein>
<dbReference type="STRING" id="64571.A0A1Y2H2A2"/>
<feature type="region of interest" description="Disordered" evidence="5">
    <location>
        <begin position="961"/>
        <end position="1032"/>
    </location>
</feature>
<evidence type="ECO:0000256" key="4">
    <source>
        <dbReference type="SAM" id="Coils"/>
    </source>
</evidence>
<dbReference type="GO" id="GO:0005783">
    <property type="term" value="C:endoplasmic reticulum"/>
    <property type="evidence" value="ECO:0007669"/>
    <property type="project" value="TreeGrafter"/>
</dbReference>
<feature type="compositionally biased region" description="Polar residues" evidence="5">
    <location>
        <begin position="460"/>
        <end position="483"/>
    </location>
</feature>
<evidence type="ECO:0000313" key="8">
    <source>
        <dbReference type="Proteomes" id="UP000193648"/>
    </source>
</evidence>
<dbReference type="OrthoDB" id="74178at2759"/>
<dbReference type="Pfam" id="PF12325">
    <property type="entry name" value="TMF_TATA_bd"/>
    <property type="match status" value="1"/>
</dbReference>
<feature type="region of interest" description="Disordered" evidence="5">
    <location>
        <begin position="165"/>
        <end position="521"/>
    </location>
</feature>
<dbReference type="InterPro" id="IPR022091">
    <property type="entry name" value="TMF_TATA-bd"/>
</dbReference>
<feature type="compositionally biased region" description="Basic and acidic residues" evidence="5">
    <location>
        <begin position="349"/>
        <end position="358"/>
    </location>
</feature>
<dbReference type="GO" id="GO:0005794">
    <property type="term" value="C:Golgi apparatus"/>
    <property type="evidence" value="ECO:0007669"/>
    <property type="project" value="UniProtKB-SubCell"/>
</dbReference>
<dbReference type="RefSeq" id="XP_021886338.1">
    <property type="nucleotide sequence ID" value="XM_022027374.1"/>
</dbReference>
<feature type="compositionally biased region" description="Basic and acidic residues" evidence="5">
    <location>
        <begin position="389"/>
        <end position="400"/>
    </location>
</feature>
<dbReference type="Pfam" id="PF12329">
    <property type="entry name" value="TMF_DNA_bd"/>
    <property type="match status" value="1"/>
</dbReference>